<dbReference type="PROSITE" id="PS50835">
    <property type="entry name" value="IG_LIKE"/>
    <property type="match status" value="1"/>
</dbReference>
<dbReference type="InterPro" id="IPR037055">
    <property type="entry name" value="MHC_I-like_Ag-recog_sf"/>
</dbReference>
<evidence type="ECO:0000256" key="4">
    <source>
        <dbReference type="ARBA" id="ARBA00022451"/>
    </source>
</evidence>
<dbReference type="PANTHER" id="PTHR16675">
    <property type="entry name" value="MHC CLASS I-RELATED"/>
    <property type="match status" value="1"/>
</dbReference>
<dbReference type="InterPro" id="IPR050208">
    <property type="entry name" value="MHC_class-I_related"/>
</dbReference>
<dbReference type="Pfam" id="PF07654">
    <property type="entry name" value="C1-set"/>
    <property type="match status" value="1"/>
</dbReference>
<evidence type="ECO:0000256" key="10">
    <source>
        <dbReference type="RuleBase" id="RU004439"/>
    </source>
</evidence>
<keyword evidence="9" id="KW-0325">Glycoprotein</keyword>
<comment type="function">
    <text evidence="1">Involved in the presentation of foreign antigens to the immune system.</text>
</comment>
<feature type="non-terminal residue" evidence="12">
    <location>
        <position position="194"/>
    </location>
</feature>
<dbReference type="AlphaFoldDB" id="A6KT43"/>
<reference evidence="13" key="1">
    <citation type="submission" date="2005-09" db="EMBL/GenBank/DDBJ databases">
        <authorList>
            <person name="Mural R.J."/>
            <person name="Li P.W."/>
            <person name="Adams M.D."/>
            <person name="Amanatides P.G."/>
            <person name="Baden-Tillson H."/>
            <person name="Barnstead M."/>
            <person name="Chin S.H."/>
            <person name="Dew I."/>
            <person name="Evans C.A."/>
            <person name="Ferriera S."/>
            <person name="Flanigan M."/>
            <person name="Fosler C."/>
            <person name="Glodek A."/>
            <person name="Gu Z."/>
            <person name="Holt R.A."/>
            <person name="Jennings D."/>
            <person name="Kraft C.L."/>
            <person name="Lu F."/>
            <person name="Nguyen T."/>
            <person name="Nusskern D.R."/>
            <person name="Pfannkoch C.M."/>
            <person name="Sitter C."/>
            <person name="Sutton G.G."/>
            <person name="Venter J.C."/>
            <person name="Wang Z."/>
            <person name="Woodage T."/>
            <person name="Zheng X.H."/>
            <person name="Zhong F."/>
        </authorList>
    </citation>
    <scope>NUCLEOTIDE SEQUENCE [LARGE SCALE GENOMIC DNA]</scope>
    <source>
        <strain>BN</strain>
        <strain evidence="13">Sprague-Dawley</strain>
    </source>
</reference>
<name>A6KT43_RAT</name>
<keyword evidence="7" id="KW-1133">Transmembrane helix</keyword>
<comment type="subcellular location">
    <subcellularLocation>
        <location evidence="2">Membrane</location>
        <topology evidence="2">Single-pass type I membrane protein</topology>
    </subcellularLocation>
</comment>
<keyword evidence="5" id="KW-0812">Transmembrane</keyword>
<evidence type="ECO:0000256" key="9">
    <source>
        <dbReference type="ARBA" id="ARBA00023180"/>
    </source>
</evidence>
<evidence type="ECO:0000256" key="1">
    <source>
        <dbReference type="ARBA" id="ARBA00002297"/>
    </source>
</evidence>
<protein>
    <submittedName>
        <fullName evidence="12">RCG41807</fullName>
    </submittedName>
</protein>
<dbReference type="Gene3D" id="2.60.40.10">
    <property type="entry name" value="Immunoglobulins"/>
    <property type="match status" value="1"/>
</dbReference>
<dbReference type="PRINTS" id="PR01638">
    <property type="entry name" value="MHCCLASSI"/>
</dbReference>
<dbReference type="InterPro" id="IPR003597">
    <property type="entry name" value="Ig_C1-set"/>
</dbReference>
<dbReference type="Gene3D" id="3.30.500.10">
    <property type="entry name" value="MHC class I-like antigen recognition-like"/>
    <property type="match status" value="1"/>
</dbReference>
<dbReference type="SUPFAM" id="SSF48726">
    <property type="entry name" value="Immunoglobulin"/>
    <property type="match status" value="1"/>
</dbReference>
<dbReference type="InterPro" id="IPR011161">
    <property type="entry name" value="MHC_I-like_Ag-recog"/>
</dbReference>
<dbReference type="SUPFAM" id="SSF54452">
    <property type="entry name" value="MHC antigen-recognition domain"/>
    <property type="match status" value="1"/>
</dbReference>
<sequence>MLDYYNLSHDGSHIIQVMYGCDVESDGSLLRGYEQYAYDGRDYITLNEDLKTWTAEDRAAQITRLKWEQAGYAELRRTYLEGPCKDSLLRYLENRKEMLQCTDPPKAHVSHHPGHEGDVTLRCWALGFYPADITLIWKKEEEELNQEMELIQTRPAGDGTFQKWAALVVPSGEEQKYTCHVYHEGLPEPLTLRW</sequence>
<gene>
    <name evidence="12" type="ORF">rCG_41807</name>
</gene>
<evidence type="ECO:0000313" key="13">
    <source>
        <dbReference type="Proteomes" id="UP000234681"/>
    </source>
</evidence>
<dbReference type="GO" id="GO:0030670">
    <property type="term" value="C:phagocytic vesicle membrane"/>
    <property type="evidence" value="ECO:0007669"/>
    <property type="project" value="UniProtKB-ARBA"/>
</dbReference>
<dbReference type="SMART" id="SM00407">
    <property type="entry name" value="IGc1"/>
    <property type="match status" value="1"/>
</dbReference>
<evidence type="ECO:0000256" key="2">
    <source>
        <dbReference type="ARBA" id="ARBA00004479"/>
    </source>
</evidence>
<evidence type="ECO:0000256" key="5">
    <source>
        <dbReference type="ARBA" id="ARBA00022692"/>
    </source>
</evidence>
<evidence type="ECO:0000256" key="6">
    <source>
        <dbReference type="ARBA" id="ARBA00022859"/>
    </source>
</evidence>
<dbReference type="PROSITE" id="PS00290">
    <property type="entry name" value="IG_MHC"/>
    <property type="match status" value="1"/>
</dbReference>
<dbReference type="GO" id="GO:0042612">
    <property type="term" value="C:MHC class I protein complex"/>
    <property type="evidence" value="ECO:0007669"/>
    <property type="project" value="UniProtKB-KW"/>
</dbReference>
<dbReference type="FunFam" id="2.60.40.10:FF:000014">
    <property type="entry name" value="H-2 class I histocompatibility antigen, alpha chain"/>
    <property type="match status" value="1"/>
</dbReference>
<dbReference type="InterPro" id="IPR011162">
    <property type="entry name" value="MHC_I/II-like_Ag-recog"/>
</dbReference>
<evidence type="ECO:0000256" key="7">
    <source>
        <dbReference type="ARBA" id="ARBA00022989"/>
    </source>
</evidence>
<keyword evidence="4" id="KW-0490">MHC I</keyword>
<feature type="domain" description="Ig-like" evidence="11">
    <location>
        <begin position="105"/>
        <end position="193"/>
    </location>
</feature>
<evidence type="ECO:0000256" key="3">
    <source>
        <dbReference type="ARBA" id="ARBA00006909"/>
    </source>
</evidence>
<dbReference type="EMBL" id="CH474118">
    <property type="protein sequence ID" value="EDL86697.1"/>
    <property type="molecule type" value="Genomic_DNA"/>
</dbReference>
<evidence type="ECO:0000313" key="12">
    <source>
        <dbReference type="EMBL" id="EDL86697.1"/>
    </source>
</evidence>
<keyword evidence="8" id="KW-0472">Membrane</keyword>
<dbReference type="Pfam" id="PF00129">
    <property type="entry name" value="MHC_I"/>
    <property type="match status" value="1"/>
</dbReference>
<dbReference type="Proteomes" id="UP000234681">
    <property type="component" value="Chromosome 20"/>
</dbReference>
<dbReference type="FunFam" id="3.30.500.10:FF:000001">
    <property type="entry name" value="H-2 class I histocompatibility antigen, alpha chain"/>
    <property type="match status" value="1"/>
</dbReference>
<dbReference type="InterPro" id="IPR003006">
    <property type="entry name" value="Ig/MHC_CS"/>
</dbReference>
<dbReference type="GO" id="GO:0098553">
    <property type="term" value="C:lumenal side of endoplasmic reticulum membrane"/>
    <property type="evidence" value="ECO:0007669"/>
    <property type="project" value="UniProtKB-ARBA"/>
</dbReference>
<dbReference type="InterPro" id="IPR001039">
    <property type="entry name" value="MHC_I_a_a1/a2"/>
</dbReference>
<dbReference type="GO" id="GO:0002474">
    <property type="term" value="P:antigen processing and presentation of peptide antigen via MHC class I"/>
    <property type="evidence" value="ECO:0007669"/>
    <property type="project" value="UniProtKB-KW"/>
</dbReference>
<organism evidence="12 13">
    <name type="scientific">Rattus norvegicus</name>
    <name type="common">Rat</name>
    <dbReference type="NCBI Taxonomy" id="10116"/>
    <lineage>
        <taxon>Eukaryota</taxon>
        <taxon>Metazoa</taxon>
        <taxon>Chordata</taxon>
        <taxon>Craniata</taxon>
        <taxon>Vertebrata</taxon>
        <taxon>Euteleostomi</taxon>
        <taxon>Mammalia</taxon>
        <taxon>Eutheria</taxon>
        <taxon>Euarchontoglires</taxon>
        <taxon>Glires</taxon>
        <taxon>Rodentia</taxon>
        <taxon>Myomorpha</taxon>
        <taxon>Muroidea</taxon>
        <taxon>Muridae</taxon>
        <taxon>Murinae</taxon>
        <taxon>Rattus</taxon>
    </lineage>
</organism>
<accession>A6KT43</accession>
<dbReference type="PANTHER" id="PTHR16675:SF243">
    <property type="entry name" value="H-2 CLASS I HISTOCOMPATIBILITY ANTIGEN, TLA(B) ALPHA CHAIN-RELATED"/>
    <property type="match status" value="1"/>
</dbReference>
<keyword evidence="6" id="KW-0391">Immunity</keyword>
<dbReference type="CDD" id="cd07698">
    <property type="entry name" value="IgC1_MHC_I_alpha3"/>
    <property type="match status" value="1"/>
</dbReference>
<dbReference type="InterPro" id="IPR036179">
    <property type="entry name" value="Ig-like_dom_sf"/>
</dbReference>
<dbReference type="InterPro" id="IPR013783">
    <property type="entry name" value="Ig-like_fold"/>
</dbReference>
<proteinExistence type="inferred from homology"/>
<dbReference type="InterPro" id="IPR007110">
    <property type="entry name" value="Ig-like_dom"/>
</dbReference>
<comment type="similarity">
    <text evidence="3 10">Belongs to the MHC class I family.</text>
</comment>
<evidence type="ECO:0000256" key="8">
    <source>
        <dbReference type="ARBA" id="ARBA00023136"/>
    </source>
</evidence>
<evidence type="ECO:0000259" key="11">
    <source>
        <dbReference type="PROSITE" id="PS50835"/>
    </source>
</evidence>